<dbReference type="Proteomes" id="UP000184609">
    <property type="component" value="Unassembled WGS sequence"/>
</dbReference>
<reference evidence="2" key="1">
    <citation type="submission" date="2016-12" db="EMBL/GenBank/DDBJ databases">
        <authorList>
            <person name="Varghese N."/>
            <person name="Submissions S."/>
        </authorList>
    </citation>
    <scope>NUCLEOTIDE SEQUENCE [LARGE SCALE GENOMIC DNA]</scope>
    <source>
        <strain evidence="2">DSM 25035</strain>
    </source>
</reference>
<proteinExistence type="predicted"/>
<organism evidence="1 2">
    <name type="scientific">Algoriphagus zhangzhouensis</name>
    <dbReference type="NCBI Taxonomy" id="1073327"/>
    <lineage>
        <taxon>Bacteria</taxon>
        <taxon>Pseudomonadati</taxon>
        <taxon>Bacteroidota</taxon>
        <taxon>Cytophagia</taxon>
        <taxon>Cytophagales</taxon>
        <taxon>Cyclobacteriaceae</taxon>
        <taxon>Algoriphagus</taxon>
    </lineage>
</organism>
<protein>
    <recommendedName>
        <fullName evidence="3">Acetyltransferase (GNAT) domain-containing protein</fullName>
    </recommendedName>
</protein>
<dbReference type="InterPro" id="IPR016181">
    <property type="entry name" value="Acyl_CoA_acyltransferase"/>
</dbReference>
<dbReference type="STRING" id="1073327.SAMN04488108_3667"/>
<dbReference type="EMBL" id="FRXN01000006">
    <property type="protein sequence ID" value="SHO64806.1"/>
    <property type="molecule type" value="Genomic_DNA"/>
</dbReference>
<evidence type="ECO:0000313" key="2">
    <source>
        <dbReference type="Proteomes" id="UP000184609"/>
    </source>
</evidence>
<dbReference type="RefSeq" id="WP_073573272.1">
    <property type="nucleotide sequence ID" value="NZ_FRXN01000006.1"/>
</dbReference>
<keyword evidence="2" id="KW-1185">Reference proteome</keyword>
<evidence type="ECO:0000313" key="1">
    <source>
        <dbReference type="EMBL" id="SHO64806.1"/>
    </source>
</evidence>
<name>A0A1M7ZJG9_9BACT</name>
<gene>
    <name evidence="1" type="ORF">SAMN04488108_3667</name>
</gene>
<dbReference type="SUPFAM" id="SSF55729">
    <property type="entry name" value="Acyl-CoA N-acyltransferases (Nat)"/>
    <property type="match status" value="1"/>
</dbReference>
<accession>A0A1M7ZJG9</accession>
<dbReference type="AlphaFoldDB" id="A0A1M7ZJG9"/>
<evidence type="ECO:0008006" key="3">
    <source>
        <dbReference type="Google" id="ProtNLM"/>
    </source>
</evidence>
<sequence length="322" mass="37560">MGEKQFIFREYEDSDLNGVLDLWEHSSGWGRPSENEFKKWLSTPFGEVIIYLALDNSERIIAQIFYTPTYIYLKGKEKLAAKVSAPIIQNDYRSSVYPESLSLMVELFLNGAKYAKKKGFEWLYVFPAYGWVKPLKSLHRIDLFPWELQIFSCLKILDKEVDLGNYYLNEVNEFSEDFNSVWKGFKSNYPNLSYVNRSIEWLKYKWGDELKIGIYDIKKNLAGYFIIKKSSGLILDFLMTDFSEAPTLLIKLKKFHLKWMIENSSYSGQDLKIIANDFLTPILEKVKTEKISYNFAFGISSTTSTEAIESIKGQSWFIFPND</sequence>